<dbReference type="Gene3D" id="1.20.1260.20">
    <property type="entry name" value="PPE superfamily"/>
    <property type="match status" value="1"/>
</dbReference>
<gene>
    <name evidence="5" type="ORF">A5679_13305</name>
</gene>
<proteinExistence type="inferred from homology"/>
<feature type="region of interest" description="Disordered" evidence="2">
    <location>
        <begin position="381"/>
        <end position="436"/>
    </location>
</feature>
<evidence type="ECO:0000259" key="3">
    <source>
        <dbReference type="Pfam" id="PF00823"/>
    </source>
</evidence>
<dbReference type="SUPFAM" id="SSF140459">
    <property type="entry name" value="PE/PPE dimer-like"/>
    <property type="match status" value="1"/>
</dbReference>
<protein>
    <recommendedName>
        <fullName evidence="7">PPE family protein</fullName>
    </recommendedName>
</protein>
<dbReference type="PANTHER" id="PTHR46766">
    <property type="entry name" value="GLUTAMINE-RICH PROTEIN 2"/>
    <property type="match status" value="1"/>
</dbReference>
<comment type="similarity">
    <text evidence="1">Belongs to the mycobacterial PPE family.</text>
</comment>
<accession>A0A1A2VY32</accession>
<sequence>MLTAAAAWDVLATQLYAAASAYGLVISDLAALWLGPSSIDMETAAAPFVTWISTTADLVEATGTQAKAAAAAYEAAFAMTVPPPVIAANRALLHFLVATNWFGQNTPAIMATEAHYMEMWAQDATAMYGYAAAALAASTLAPFTPAPLMTAADALAAQAGAVEQAVQTAASTAAQTVSQLSSMLSTQLSSLLSGQLSSIMSGELSTLLSGHLTTMMSSQVSSMMSGQLGSMLSGQLGTAAYNVVPGVATATTTMGSTSSSTSPAASWATAASLPTALSSGLASGAGSVGSMSTLGMSAGALMQSMGPTASLFGGHLQSLGYAVGNGIGSGTGVFGMSGMSSMQVTAGVGRAASLGMLSVPQSWASTAPAFNQIGSAFPPGSMSATPAAAPAASPAAPNGMPIPGKPAPTRGSDNPGPPPLKAGFRPTVVQEPVYVG</sequence>
<evidence type="ECO:0000313" key="6">
    <source>
        <dbReference type="Proteomes" id="UP000092207"/>
    </source>
</evidence>
<name>A0A1A2VY32_MYCSC</name>
<evidence type="ECO:0000259" key="4">
    <source>
        <dbReference type="Pfam" id="PF12484"/>
    </source>
</evidence>
<dbReference type="InterPro" id="IPR000030">
    <property type="entry name" value="PPE_dom"/>
</dbReference>
<feature type="domain" description="PPE" evidence="3">
    <location>
        <begin position="1"/>
        <end position="139"/>
    </location>
</feature>
<dbReference type="PANTHER" id="PTHR46766:SF1">
    <property type="entry name" value="GLUTAMINE-RICH PROTEIN 2"/>
    <property type="match status" value="1"/>
</dbReference>
<feature type="domain" description="PPE family C-terminal" evidence="4">
    <location>
        <begin position="345"/>
        <end position="432"/>
    </location>
</feature>
<dbReference type="Proteomes" id="UP000092207">
    <property type="component" value="Unassembled WGS sequence"/>
</dbReference>
<dbReference type="GO" id="GO:0052572">
    <property type="term" value="P:response to host immune response"/>
    <property type="evidence" value="ECO:0007669"/>
    <property type="project" value="TreeGrafter"/>
</dbReference>
<comment type="caution">
    <text evidence="5">The sequence shown here is derived from an EMBL/GenBank/DDBJ whole genome shotgun (WGS) entry which is preliminary data.</text>
</comment>
<dbReference type="EMBL" id="LZJY01000148">
    <property type="protein sequence ID" value="OBI05557.1"/>
    <property type="molecule type" value="Genomic_DNA"/>
</dbReference>
<evidence type="ECO:0000256" key="2">
    <source>
        <dbReference type="SAM" id="MobiDB-lite"/>
    </source>
</evidence>
<dbReference type="Pfam" id="PF00823">
    <property type="entry name" value="PPE"/>
    <property type="match status" value="1"/>
</dbReference>
<evidence type="ECO:0008006" key="7">
    <source>
        <dbReference type="Google" id="ProtNLM"/>
    </source>
</evidence>
<evidence type="ECO:0000313" key="5">
    <source>
        <dbReference type="EMBL" id="OBI05557.1"/>
    </source>
</evidence>
<dbReference type="AlphaFoldDB" id="A0A1A2VY32"/>
<reference evidence="5 6" key="1">
    <citation type="submission" date="2016-06" db="EMBL/GenBank/DDBJ databases">
        <authorList>
            <person name="Kjaerup R.B."/>
            <person name="Dalgaard T.S."/>
            <person name="Juul-Madsen H.R."/>
        </authorList>
    </citation>
    <scope>NUCLEOTIDE SEQUENCE [LARGE SCALE GENOMIC DNA]</scope>
    <source>
        <strain evidence="5 6">E2838</strain>
    </source>
</reference>
<organism evidence="5 6">
    <name type="scientific">Mycobacterium scrofulaceum</name>
    <dbReference type="NCBI Taxonomy" id="1783"/>
    <lineage>
        <taxon>Bacteria</taxon>
        <taxon>Bacillati</taxon>
        <taxon>Actinomycetota</taxon>
        <taxon>Actinomycetes</taxon>
        <taxon>Mycobacteriales</taxon>
        <taxon>Mycobacteriaceae</taxon>
        <taxon>Mycobacterium</taxon>
    </lineage>
</organism>
<dbReference type="InterPro" id="IPR022171">
    <property type="entry name" value="PPE_C"/>
</dbReference>
<dbReference type="InterPro" id="IPR038332">
    <property type="entry name" value="PPE_sf"/>
</dbReference>
<evidence type="ECO:0000256" key="1">
    <source>
        <dbReference type="ARBA" id="ARBA00010652"/>
    </source>
</evidence>
<dbReference type="Pfam" id="PF12484">
    <property type="entry name" value="PPE-SVP"/>
    <property type="match status" value="1"/>
</dbReference>
<feature type="compositionally biased region" description="Low complexity" evidence="2">
    <location>
        <begin position="381"/>
        <end position="397"/>
    </location>
</feature>